<evidence type="ECO:0000313" key="2">
    <source>
        <dbReference type="Proteomes" id="UP000244064"/>
    </source>
</evidence>
<evidence type="ECO:0000313" key="1">
    <source>
        <dbReference type="EMBL" id="PTU73156.1"/>
    </source>
</evidence>
<reference evidence="1 2" key="1">
    <citation type="submission" date="2018-04" db="EMBL/GenBank/DDBJ databases">
        <title>Pseudomonas sp. nov., isolated from mangrove soil.</title>
        <authorList>
            <person name="Chen C."/>
        </authorList>
    </citation>
    <scope>NUCLEOTIDE SEQUENCE [LARGE SCALE GENOMIC DNA]</scope>
    <source>
        <strain evidence="1 2">TC-11</strain>
    </source>
</reference>
<accession>A0A2T5P606</accession>
<sequence>MLAEPILQIRSGDPIDGVQQLCTDVIMPPVADDASVYGLLCYRAEEIGGRADFMHSAEPWANPRFGWPGWIVSARGRELFLAQDLQGWDFRPVLYIDSALHADYRALCVQLQALMDAAANSRLQVRDW</sequence>
<proteinExistence type="predicted"/>
<protein>
    <submittedName>
        <fullName evidence="1">Uncharacterized protein</fullName>
    </submittedName>
</protein>
<dbReference type="Proteomes" id="UP000244064">
    <property type="component" value="Unassembled WGS sequence"/>
</dbReference>
<keyword evidence="2" id="KW-1185">Reference proteome</keyword>
<name>A0A2T5P606_9PSED</name>
<comment type="caution">
    <text evidence="1">The sequence shown here is derived from an EMBL/GenBank/DDBJ whole genome shotgun (WGS) entry which is preliminary data.</text>
</comment>
<gene>
    <name evidence="1" type="ORF">DBO85_18100</name>
</gene>
<dbReference type="EMBL" id="QASN01000021">
    <property type="protein sequence ID" value="PTU73156.1"/>
    <property type="molecule type" value="Genomic_DNA"/>
</dbReference>
<dbReference type="AlphaFoldDB" id="A0A2T5P606"/>
<organism evidence="1 2">
    <name type="scientific">Pseudomonas mangrovi</name>
    <dbReference type="NCBI Taxonomy" id="2161748"/>
    <lineage>
        <taxon>Bacteria</taxon>
        <taxon>Pseudomonadati</taxon>
        <taxon>Pseudomonadota</taxon>
        <taxon>Gammaproteobacteria</taxon>
        <taxon>Pseudomonadales</taxon>
        <taxon>Pseudomonadaceae</taxon>
        <taxon>Pseudomonas</taxon>
    </lineage>
</organism>